<dbReference type="EMBL" id="LNQE01001553">
    <property type="protein sequence ID" value="KUG15495.1"/>
    <property type="molecule type" value="Genomic_DNA"/>
</dbReference>
<dbReference type="AlphaFoldDB" id="A0A0W8F3K7"/>
<dbReference type="GO" id="GO:0033178">
    <property type="term" value="C:proton-transporting two-sector ATPase complex, catalytic domain"/>
    <property type="evidence" value="ECO:0007669"/>
    <property type="project" value="InterPro"/>
</dbReference>
<dbReference type="Pfam" id="PF01991">
    <property type="entry name" value="vATP-synt_E"/>
    <property type="match status" value="1"/>
</dbReference>
<keyword evidence="2" id="KW-0813">Transport</keyword>
<evidence type="ECO:0000256" key="1">
    <source>
        <dbReference type="ARBA" id="ARBA00005901"/>
    </source>
</evidence>
<reference evidence="4" key="1">
    <citation type="journal article" date="2015" name="Proc. Natl. Acad. Sci. U.S.A.">
        <title>Networks of energetic and metabolic interactions define dynamics in microbial communities.</title>
        <authorList>
            <person name="Embree M."/>
            <person name="Liu J.K."/>
            <person name="Al-Bassam M.M."/>
            <person name="Zengler K."/>
        </authorList>
    </citation>
    <scope>NUCLEOTIDE SEQUENCE</scope>
</reference>
<dbReference type="EC" id="3.6.3.14" evidence="4"/>
<name>A0A0W8F3K7_9ZZZZ</name>
<dbReference type="GO" id="GO:0046961">
    <property type="term" value="F:proton-transporting ATPase activity, rotational mechanism"/>
    <property type="evidence" value="ECO:0007669"/>
    <property type="project" value="InterPro"/>
</dbReference>
<evidence type="ECO:0000256" key="3">
    <source>
        <dbReference type="ARBA" id="ARBA00023065"/>
    </source>
</evidence>
<dbReference type="InterPro" id="IPR038495">
    <property type="entry name" value="ATPase_E_C"/>
</dbReference>
<evidence type="ECO:0000313" key="4">
    <source>
        <dbReference type="EMBL" id="KUG15495.1"/>
    </source>
</evidence>
<dbReference type="Gene3D" id="3.30.2320.30">
    <property type="entry name" value="ATP synthase, E subunit, C-terminal"/>
    <property type="match status" value="1"/>
</dbReference>
<comment type="similarity">
    <text evidence="1">Belongs to the V-ATPase E subunit family.</text>
</comment>
<proteinExistence type="inferred from homology"/>
<dbReference type="InterPro" id="IPR002842">
    <property type="entry name" value="ATPase_V1_Esu"/>
</dbReference>
<protein>
    <submittedName>
        <fullName evidence="4">V-type atp synthase subunit e</fullName>
        <ecNumber evidence="4">3.6.3.14</ecNumber>
    </submittedName>
</protein>
<keyword evidence="3" id="KW-0406">Ion transport</keyword>
<accession>A0A0W8F3K7</accession>
<dbReference type="Gene3D" id="1.20.5.620">
    <property type="entry name" value="F1F0 ATP synthase subunit B, membrane domain"/>
    <property type="match status" value="1"/>
</dbReference>
<keyword evidence="4" id="KW-0378">Hydrolase</keyword>
<sequence>MSRETIIRRIRQDAEAEVLALMESAQEEAGTARAAAAAEAEQVRERAVIAGKKAVDLEIARIYAQANLDAREILRHAREEMIRECFHAADQELARVRETAAYPAILGRLISNATEQVGGNQVVLSAARRDHALVREYIRARGASSPEIRISGEDVATLGGVIVRSGTGHVAVNNTFEERLGQMRNELVFELARFLSSGSGGA</sequence>
<organism evidence="4">
    <name type="scientific">hydrocarbon metagenome</name>
    <dbReference type="NCBI Taxonomy" id="938273"/>
    <lineage>
        <taxon>unclassified sequences</taxon>
        <taxon>metagenomes</taxon>
        <taxon>ecological metagenomes</taxon>
    </lineage>
</organism>
<dbReference type="SUPFAM" id="SSF160527">
    <property type="entry name" value="V-type ATPase subunit E-like"/>
    <property type="match status" value="1"/>
</dbReference>
<dbReference type="GO" id="GO:0016787">
    <property type="term" value="F:hydrolase activity"/>
    <property type="evidence" value="ECO:0007669"/>
    <property type="project" value="UniProtKB-KW"/>
</dbReference>
<gene>
    <name evidence="4" type="ORF">ASZ90_014851</name>
</gene>
<dbReference type="PANTHER" id="PTHR45715">
    <property type="entry name" value="ATPASE H+-TRANSPORTING V1 SUBUNIT E1A-RELATED"/>
    <property type="match status" value="1"/>
</dbReference>
<comment type="caution">
    <text evidence="4">The sequence shown here is derived from an EMBL/GenBank/DDBJ whole genome shotgun (WGS) entry which is preliminary data.</text>
</comment>
<evidence type="ECO:0000256" key="2">
    <source>
        <dbReference type="ARBA" id="ARBA00022448"/>
    </source>
</evidence>